<reference evidence="1 2" key="1">
    <citation type="submission" date="2024-01" db="EMBL/GenBank/DDBJ databases">
        <title>The genomes of 5 underutilized Papilionoideae crops provide insights into root nodulation and disease resistanc.</title>
        <authorList>
            <person name="Jiang F."/>
        </authorList>
    </citation>
    <scope>NUCLEOTIDE SEQUENCE [LARGE SCALE GENOMIC DNA]</scope>
    <source>
        <strain evidence="1">LVBAO_FW01</strain>
        <tissue evidence="1">Leaves</tissue>
    </source>
</reference>
<gene>
    <name evidence="1" type="ORF">VNO77_27354</name>
</gene>
<evidence type="ECO:0000313" key="1">
    <source>
        <dbReference type="EMBL" id="KAK7323857.1"/>
    </source>
</evidence>
<dbReference type="AlphaFoldDB" id="A0AAN9KWT4"/>
<name>A0AAN9KWT4_CANGL</name>
<protein>
    <submittedName>
        <fullName evidence="1">Uncharacterized protein</fullName>
    </submittedName>
</protein>
<sequence>MASMRCVIGLQWKALPVPDSTKDQCEISHIRTSVTCSTGCTQVMWCTLDATIFSSPLLANSPLVLFFSQFKLQDVLLHVQWNGTQF</sequence>
<proteinExistence type="predicted"/>
<accession>A0AAN9KWT4</accession>
<evidence type="ECO:0000313" key="2">
    <source>
        <dbReference type="Proteomes" id="UP001367508"/>
    </source>
</evidence>
<keyword evidence="2" id="KW-1185">Reference proteome</keyword>
<dbReference type="Proteomes" id="UP001367508">
    <property type="component" value="Unassembled WGS sequence"/>
</dbReference>
<organism evidence="1 2">
    <name type="scientific">Canavalia gladiata</name>
    <name type="common">Sword bean</name>
    <name type="synonym">Dolichos gladiatus</name>
    <dbReference type="NCBI Taxonomy" id="3824"/>
    <lineage>
        <taxon>Eukaryota</taxon>
        <taxon>Viridiplantae</taxon>
        <taxon>Streptophyta</taxon>
        <taxon>Embryophyta</taxon>
        <taxon>Tracheophyta</taxon>
        <taxon>Spermatophyta</taxon>
        <taxon>Magnoliopsida</taxon>
        <taxon>eudicotyledons</taxon>
        <taxon>Gunneridae</taxon>
        <taxon>Pentapetalae</taxon>
        <taxon>rosids</taxon>
        <taxon>fabids</taxon>
        <taxon>Fabales</taxon>
        <taxon>Fabaceae</taxon>
        <taxon>Papilionoideae</taxon>
        <taxon>50 kb inversion clade</taxon>
        <taxon>NPAAA clade</taxon>
        <taxon>indigoferoid/millettioid clade</taxon>
        <taxon>Phaseoleae</taxon>
        <taxon>Canavalia</taxon>
    </lineage>
</organism>
<comment type="caution">
    <text evidence="1">The sequence shown here is derived from an EMBL/GenBank/DDBJ whole genome shotgun (WGS) entry which is preliminary data.</text>
</comment>
<dbReference type="EMBL" id="JAYMYQ010000006">
    <property type="protein sequence ID" value="KAK7323857.1"/>
    <property type="molecule type" value="Genomic_DNA"/>
</dbReference>